<dbReference type="STRING" id="576137.A0A1L7XT63"/>
<gene>
    <name evidence="2" type="ORF">PAC_18119</name>
</gene>
<dbReference type="Proteomes" id="UP000184330">
    <property type="component" value="Unassembled WGS sequence"/>
</dbReference>
<dbReference type="InterPro" id="IPR052895">
    <property type="entry name" value="HetReg/Transcr_Mod"/>
</dbReference>
<dbReference type="Pfam" id="PF06985">
    <property type="entry name" value="HET"/>
    <property type="match status" value="1"/>
</dbReference>
<dbReference type="PANTHER" id="PTHR24148">
    <property type="entry name" value="ANKYRIN REPEAT DOMAIN-CONTAINING PROTEIN 39 HOMOLOG-RELATED"/>
    <property type="match status" value="1"/>
</dbReference>
<protein>
    <recommendedName>
        <fullName evidence="1">Heterokaryon incompatibility domain-containing protein</fullName>
    </recommendedName>
</protein>
<dbReference type="PANTHER" id="PTHR24148:SF64">
    <property type="entry name" value="HETEROKARYON INCOMPATIBILITY DOMAIN-CONTAINING PROTEIN"/>
    <property type="match status" value="1"/>
</dbReference>
<dbReference type="EMBL" id="FJOG01000052">
    <property type="protein sequence ID" value="CZR68220.1"/>
    <property type="molecule type" value="Genomic_DNA"/>
</dbReference>
<keyword evidence="3" id="KW-1185">Reference proteome</keyword>
<dbReference type="AlphaFoldDB" id="A0A1L7XT63"/>
<evidence type="ECO:0000313" key="3">
    <source>
        <dbReference type="Proteomes" id="UP000184330"/>
    </source>
</evidence>
<accession>A0A1L7XT63</accession>
<feature type="domain" description="Heterokaryon incompatibility" evidence="1">
    <location>
        <begin position="1"/>
        <end position="74"/>
    </location>
</feature>
<evidence type="ECO:0000313" key="2">
    <source>
        <dbReference type="EMBL" id="CZR68220.1"/>
    </source>
</evidence>
<organism evidence="2 3">
    <name type="scientific">Phialocephala subalpina</name>
    <dbReference type="NCBI Taxonomy" id="576137"/>
    <lineage>
        <taxon>Eukaryota</taxon>
        <taxon>Fungi</taxon>
        <taxon>Dikarya</taxon>
        <taxon>Ascomycota</taxon>
        <taxon>Pezizomycotina</taxon>
        <taxon>Leotiomycetes</taxon>
        <taxon>Helotiales</taxon>
        <taxon>Mollisiaceae</taxon>
        <taxon>Phialocephala</taxon>
        <taxon>Phialocephala fortinii species complex</taxon>
    </lineage>
</organism>
<sequence length="219" mass="24898">MMASIYHYAKNVNIWLGTATNDSAMGIEILSYLATNNDAASTPPRVSYPQCLVRAGLSCIMNRDWFRRIWVVQEAAVSKKATMICGHHQFSWTNNYLLVRRIERMVKFAEISPQWEQAGLGTVDMSPLLDLLDLQIGQHMDRLHGSSHRPSRDLLDVAHGLREKASTDPRDKIFSVVGCAISPEVDDFVVDYNMTVMETYNHLRDVVQLSYQISDRLSH</sequence>
<proteinExistence type="predicted"/>
<dbReference type="OrthoDB" id="5571888at2759"/>
<reference evidence="2 3" key="1">
    <citation type="submission" date="2016-03" db="EMBL/GenBank/DDBJ databases">
        <authorList>
            <person name="Ploux O."/>
        </authorList>
    </citation>
    <scope>NUCLEOTIDE SEQUENCE [LARGE SCALE GENOMIC DNA]</scope>
    <source>
        <strain evidence="2 3">UAMH 11012</strain>
    </source>
</reference>
<name>A0A1L7XT63_9HELO</name>
<evidence type="ECO:0000259" key="1">
    <source>
        <dbReference type="Pfam" id="PF06985"/>
    </source>
</evidence>
<dbReference type="InterPro" id="IPR010730">
    <property type="entry name" value="HET"/>
</dbReference>